<keyword evidence="4" id="KW-1185">Reference proteome</keyword>
<evidence type="ECO:0000313" key="3">
    <source>
        <dbReference type="EMBL" id="CAB1440778.1"/>
    </source>
</evidence>
<feature type="compositionally biased region" description="Basic and acidic residues" evidence="1">
    <location>
        <begin position="1"/>
        <end position="14"/>
    </location>
</feature>
<accession>A0A9N7UWJ7</accession>
<feature type="region of interest" description="Disordered" evidence="1">
    <location>
        <begin position="1"/>
        <end position="45"/>
    </location>
</feature>
<evidence type="ECO:0000256" key="1">
    <source>
        <dbReference type="SAM" id="MobiDB-lite"/>
    </source>
</evidence>
<protein>
    <submittedName>
        <fullName evidence="3">Uncharacterized protein</fullName>
    </submittedName>
</protein>
<organism evidence="3 4">
    <name type="scientific">Pleuronectes platessa</name>
    <name type="common">European plaice</name>
    <dbReference type="NCBI Taxonomy" id="8262"/>
    <lineage>
        <taxon>Eukaryota</taxon>
        <taxon>Metazoa</taxon>
        <taxon>Chordata</taxon>
        <taxon>Craniata</taxon>
        <taxon>Vertebrata</taxon>
        <taxon>Euteleostomi</taxon>
        <taxon>Actinopterygii</taxon>
        <taxon>Neopterygii</taxon>
        <taxon>Teleostei</taxon>
        <taxon>Neoteleostei</taxon>
        <taxon>Acanthomorphata</taxon>
        <taxon>Carangaria</taxon>
        <taxon>Pleuronectiformes</taxon>
        <taxon>Pleuronectoidei</taxon>
        <taxon>Pleuronectidae</taxon>
        <taxon>Pleuronectes</taxon>
    </lineage>
</organism>
<sequence>MKGMRSAEGRGGGREKKKRRGEKELERETGRTGGQEPVKKKKKQSGQIRFGAEAADVIGVVVTNCHGSYSPAVLSSSPLKCQASSVLRHRFALLCLHWPILLLHTLSVVQFVLVLLLTQAASEMTLSELPTLSMTPPEARERRVPPTGAVAEVIRETGPTRVQSRCHRPPYPVPSNRSPPSAAPTDTAPRPTRRKAPHRGRAPPPLKKRRGVPHTEPPAAW</sequence>
<evidence type="ECO:0000256" key="2">
    <source>
        <dbReference type="SAM" id="Phobius"/>
    </source>
</evidence>
<dbReference type="AlphaFoldDB" id="A0A9N7UWJ7"/>
<feature type="compositionally biased region" description="Basic residues" evidence="1">
    <location>
        <begin position="191"/>
        <end position="212"/>
    </location>
</feature>
<keyword evidence="2" id="KW-1133">Transmembrane helix</keyword>
<dbReference type="EMBL" id="CADEAL010002513">
    <property type="protein sequence ID" value="CAB1440778.1"/>
    <property type="molecule type" value="Genomic_DNA"/>
</dbReference>
<feature type="compositionally biased region" description="Basic and acidic residues" evidence="1">
    <location>
        <begin position="21"/>
        <end position="30"/>
    </location>
</feature>
<feature type="transmembrane region" description="Helical" evidence="2">
    <location>
        <begin position="91"/>
        <end position="117"/>
    </location>
</feature>
<dbReference type="Proteomes" id="UP001153269">
    <property type="component" value="Unassembled WGS sequence"/>
</dbReference>
<feature type="compositionally biased region" description="Low complexity" evidence="1">
    <location>
        <begin position="174"/>
        <end position="190"/>
    </location>
</feature>
<keyword evidence="2" id="KW-0812">Transmembrane</keyword>
<name>A0A9N7UWJ7_PLEPL</name>
<evidence type="ECO:0000313" key="4">
    <source>
        <dbReference type="Proteomes" id="UP001153269"/>
    </source>
</evidence>
<reference evidence="3" key="1">
    <citation type="submission" date="2020-03" db="EMBL/GenBank/DDBJ databases">
        <authorList>
            <person name="Weist P."/>
        </authorList>
    </citation>
    <scope>NUCLEOTIDE SEQUENCE</scope>
</reference>
<feature type="region of interest" description="Disordered" evidence="1">
    <location>
        <begin position="156"/>
        <end position="221"/>
    </location>
</feature>
<gene>
    <name evidence="3" type="ORF">PLEPLA_LOCUS28569</name>
</gene>
<comment type="caution">
    <text evidence="3">The sequence shown here is derived from an EMBL/GenBank/DDBJ whole genome shotgun (WGS) entry which is preliminary data.</text>
</comment>
<keyword evidence="2" id="KW-0472">Membrane</keyword>
<proteinExistence type="predicted"/>